<evidence type="ECO:0000259" key="1">
    <source>
        <dbReference type="PROSITE" id="PS00028"/>
    </source>
</evidence>
<dbReference type="CDD" id="cd10442">
    <property type="entry name" value="GIY-YIG_PLEs"/>
    <property type="match status" value="1"/>
</dbReference>
<dbReference type="AlphaFoldDB" id="A0A016VDK6"/>
<dbReference type="InterPro" id="IPR058912">
    <property type="entry name" value="HTH_animal"/>
</dbReference>
<dbReference type="Proteomes" id="UP000024635">
    <property type="component" value="Unassembled WGS sequence"/>
</dbReference>
<comment type="caution">
    <text evidence="2">The sequence shown here is derived from an EMBL/GenBank/DDBJ whole genome shotgun (WGS) entry which is preliminary data.</text>
</comment>
<keyword evidence="3" id="KW-1185">Reference proteome</keyword>
<reference evidence="3" key="1">
    <citation type="journal article" date="2015" name="Nat. Genet.">
        <title>The genome and transcriptome of the zoonotic hookworm Ancylostoma ceylanicum identify infection-specific gene families.</title>
        <authorList>
            <person name="Schwarz E.M."/>
            <person name="Hu Y."/>
            <person name="Antoshechkin I."/>
            <person name="Miller M.M."/>
            <person name="Sternberg P.W."/>
            <person name="Aroian R.V."/>
        </authorList>
    </citation>
    <scope>NUCLEOTIDE SEQUENCE</scope>
    <source>
        <strain evidence="3">HY135</strain>
    </source>
</reference>
<sequence>MRLRDSTILSYLKIQQQRHHFCSNVFAILIKYIACHQASVVCDESISFLLLCKAQRLMPKFLENCLANVPFTKNRAVSRNLDSLKHALLDACIAERRKRRGQYIHGITTFKKILLERIDPHVWQAISDRNQALCSRIREREKTRLRKKLSYLRSSKPQQSHFVSPKAVPPKRCTVVGTDKIDEEMEAVLNLGPSFAIATAVNQKLLDSVMCGFYKFAYQTRWRENSHPTVLDRISSFTTSIPFPRTSVLTPKPSPALEPALATLQLNLIQAYSRLTKTEPASNLTERERRGLKKLLELRNEFRYSVSDKSGDFVVLTQTMDKKLVNRDLSDATTYEKSSIAAFDKVSNELRSTVKRILGKIMNAKTVKRFILTFPIVPTYYALVKTHKIPADVELKDVTEKEIKTRPIISSCGGPSDRISWFLVKVLSPLLHNVAAHITNIEEFISALDRTDLPGNACYASFDAVSLYTNINNDEAIDAVLDLLRRHHNEIHTFGLGEDDLRELLVTTLSCNIFQFDGEFYRQKRGLAMGLRISPLLAVIYMDRIERKSLNSGIVFYKRYIDDVFVIGSADSDLNMLLGSLNTCDPNIRFTVESPDDRGFLPFLNAKIRISHGTKQIMWYKKPQSRNIILHSRSAHPLYVKANMVRNLIRTKRRICNQDFPEVEEKVAQILEENGYTKSEPTSWRPFFVPGGIPLVLPYVNEQNAKDVNRIVKAANLPIKLVFRPPPNLKSLLTSTRIYEERCGRNNCLYCTDKKICQLRGTVYLVTCEGCGRKYVGETARPLHKRLDEHMRALRNPSSYPNSSFSHHRTLHHTYEDPPRIKVTILHRSLDAPLERKMLEALAIKRLSPEINNKNELADALQLIR</sequence>
<dbReference type="Pfam" id="PF00078">
    <property type="entry name" value="RVT_1"/>
    <property type="match status" value="1"/>
</dbReference>
<organism evidence="2 3">
    <name type="scientific">Ancylostoma ceylanicum</name>
    <dbReference type="NCBI Taxonomy" id="53326"/>
    <lineage>
        <taxon>Eukaryota</taxon>
        <taxon>Metazoa</taxon>
        <taxon>Ecdysozoa</taxon>
        <taxon>Nematoda</taxon>
        <taxon>Chromadorea</taxon>
        <taxon>Rhabditida</taxon>
        <taxon>Rhabditina</taxon>
        <taxon>Rhabditomorpha</taxon>
        <taxon>Strongyloidea</taxon>
        <taxon>Ancylostomatidae</taxon>
        <taxon>Ancylostomatinae</taxon>
        <taxon>Ancylostoma</taxon>
    </lineage>
</organism>
<protein>
    <recommendedName>
        <fullName evidence="1">C2H2-type domain-containing protein</fullName>
    </recommendedName>
</protein>
<dbReference type="Pfam" id="PF26215">
    <property type="entry name" value="HTH_animal"/>
    <property type="match status" value="1"/>
</dbReference>
<dbReference type="InterPro" id="IPR013087">
    <property type="entry name" value="Znf_C2H2_type"/>
</dbReference>
<feature type="domain" description="C2H2-type" evidence="1">
    <location>
        <begin position="768"/>
        <end position="790"/>
    </location>
</feature>
<dbReference type="OrthoDB" id="3212410at2759"/>
<proteinExistence type="predicted"/>
<dbReference type="InterPro" id="IPR000477">
    <property type="entry name" value="RT_dom"/>
</dbReference>
<dbReference type="PROSITE" id="PS00028">
    <property type="entry name" value="ZINC_FINGER_C2H2_1"/>
    <property type="match status" value="1"/>
</dbReference>
<evidence type="ECO:0000313" key="3">
    <source>
        <dbReference type="Proteomes" id="UP000024635"/>
    </source>
</evidence>
<dbReference type="EMBL" id="JARK01001349">
    <property type="protein sequence ID" value="EYC24833.1"/>
    <property type="molecule type" value="Genomic_DNA"/>
</dbReference>
<gene>
    <name evidence="2" type="primary">Acey_s0013.g2128</name>
    <name evidence="2" type="ORF">Y032_0013g2128</name>
</gene>
<evidence type="ECO:0000313" key="2">
    <source>
        <dbReference type="EMBL" id="EYC24833.1"/>
    </source>
</evidence>
<dbReference type="InterPro" id="IPR035901">
    <property type="entry name" value="GIY-YIG_endonuc_sf"/>
</dbReference>
<dbReference type="STRING" id="53326.A0A016VDK6"/>
<dbReference type="PANTHER" id="PTHR21301:SF10">
    <property type="entry name" value="REVERSE TRANSCRIPTASE DOMAIN-CONTAINING PROTEIN"/>
    <property type="match status" value="1"/>
</dbReference>
<name>A0A016VDK6_9BILA</name>
<dbReference type="PANTHER" id="PTHR21301">
    <property type="entry name" value="REVERSE TRANSCRIPTASE"/>
    <property type="match status" value="1"/>
</dbReference>
<accession>A0A016VDK6</accession>
<dbReference type="SUPFAM" id="SSF82771">
    <property type="entry name" value="GIY-YIG endonuclease"/>
    <property type="match status" value="1"/>
</dbReference>